<proteinExistence type="predicted"/>
<dbReference type="PANTHER" id="PTHR42954:SF2">
    <property type="entry name" value="FE(2+) TRANSPORT PROTEIN A"/>
    <property type="match status" value="1"/>
</dbReference>
<evidence type="ECO:0000259" key="2">
    <source>
        <dbReference type="SMART" id="SM00899"/>
    </source>
</evidence>
<evidence type="ECO:0000313" key="3">
    <source>
        <dbReference type="EMBL" id="OUY08876.1"/>
    </source>
</evidence>
<feature type="domain" description="Ferrous iron transporter FeoA-like" evidence="2">
    <location>
        <begin position="1"/>
        <end position="82"/>
    </location>
</feature>
<evidence type="ECO:0000256" key="1">
    <source>
        <dbReference type="ARBA" id="ARBA00023004"/>
    </source>
</evidence>
<dbReference type="InterPro" id="IPR007167">
    <property type="entry name" value="Fe-transptr_FeoA-like"/>
</dbReference>
<dbReference type="InterPro" id="IPR038157">
    <property type="entry name" value="FeoA_core_dom"/>
</dbReference>
<dbReference type="GO" id="GO:0046914">
    <property type="term" value="F:transition metal ion binding"/>
    <property type="evidence" value="ECO:0007669"/>
    <property type="project" value="InterPro"/>
</dbReference>
<dbReference type="OrthoDB" id="559009at2"/>
<sequence>MRLTELKTKQPAIINQIYHLNRSQDGGEDGIATRLMSLGFVPGEKIEVLTRGLFGGEPILVKVGFSRFALRRNEADRIEVNV</sequence>
<organism evidence="3 4">
    <name type="scientific">Acinetobacter populi</name>
    <dbReference type="NCBI Taxonomy" id="1582270"/>
    <lineage>
        <taxon>Bacteria</taxon>
        <taxon>Pseudomonadati</taxon>
        <taxon>Pseudomonadota</taxon>
        <taxon>Gammaproteobacteria</taxon>
        <taxon>Moraxellales</taxon>
        <taxon>Moraxellaceae</taxon>
        <taxon>Acinetobacter</taxon>
    </lineage>
</organism>
<dbReference type="SUPFAM" id="SSF50037">
    <property type="entry name" value="C-terminal domain of transcriptional repressors"/>
    <property type="match status" value="1"/>
</dbReference>
<dbReference type="SMART" id="SM00899">
    <property type="entry name" value="FeoA"/>
    <property type="match status" value="1"/>
</dbReference>
<dbReference type="Gene3D" id="2.30.30.90">
    <property type="match status" value="1"/>
</dbReference>
<protein>
    <submittedName>
        <fullName evidence="3">Ferrous iron transport protein A</fullName>
    </submittedName>
</protein>
<dbReference type="Proteomes" id="UP000196536">
    <property type="component" value="Unassembled WGS sequence"/>
</dbReference>
<evidence type="ECO:0000313" key="4">
    <source>
        <dbReference type="Proteomes" id="UP000196536"/>
    </source>
</evidence>
<dbReference type="RefSeq" id="WP_087619531.1">
    <property type="nucleotide sequence ID" value="NZ_JAKVJF010000003.1"/>
</dbReference>
<accession>A0A1Z9Z353</accession>
<keyword evidence="4" id="KW-1185">Reference proteome</keyword>
<comment type="caution">
    <text evidence="3">The sequence shown here is derived from an EMBL/GenBank/DDBJ whole genome shotgun (WGS) entry which is preliminary data.</text>
</comment>
<reference evidence="3 4" key="1">
    <citation type="submission" date="2017-05" db="EMBL/GenBank/DDBJ databases">
        <title>Acinetobacter populi ANC 5415 (= PBJ7), whole genome shotgun sequencing project.</title>
        <authorList>
            <person name="Nemec A."/>
            <person name="Radolfova-Krizova L."/>
        </authorList>
    </citation>
    <scope>NUCLEOTIDE SEQUENCE [LARGE SCALE GENOMIC DNA]</scope>
    <source>
        <strain evidence="3 4">PBJ7</strain>
    </source>
</reference>
<dbReference type="EMBL" id="NEXX01000001">
    <property type="protein sequence ID" value="OUY08876.1"/>
    <property type="molecule type" value="Genomic_DNA"/>
</dbReference>
<keyword evidence="1" id="KW-0408">Iron</keyword>
<gene>
    <name evidence="3" type="ORF">CAP51_04480</name>
</gene>
<dbReference type="InterPro" id="IPR008988">
    <property type="entry name" value="Transcriptional_repressor_C"/>
</dbReference>
<name>A0A1Z9Z353_9GAMM</name>
<dbReference type="Pfam" id="PF04023">
    <property type="entry name" value="FeoA"/>
    <property type="match status" value="1"/>
</dbReference>
<dbReference type="InterPro" id="IPR052713">
    <property type="entry name" value="FeoA"/>
</dbReference>
<dbReference type="AlphaFoldDB" id="A0A1Z9Z353"/>
<dbReference type="PANTHER" id="PTHR42954">
    <property type="entry name" value="FE(2+) TRANSPORT PROTEIN A"/>
    <property type="match status" value="1"/>
</dbReference>